<evidence type="ECO:0000259" key="2">
    <source>
        <dbReference type="Pfam" id="PF11795"/>
    </source>
</evidence>
<evidence type="ECO:0000259" key="1">
    <source>
        <dbReference type="Pfam" id="PF09983"/>
    </source>
</evidence>
<reference evidence="3 4" key="1">
    <citation type="submission" date="2020-03" db="EMBL/GenBank/DDBJ databases">
        <title>WGS of actinomycetes isolated from Thailand.</title>
        <authorList>
            <person name="Thawai C."/>
        </authorList>
    </citation>
    <scope>NUCLEOTIDE SEQUENCE [LARGE SCALE GENOMIC DNA]</scope>
    <source>
        <strain evidence="3 4">HSS6-12</strain>
    </source>
</reference>
<dbReference type="InterPro" id="IPR024534">
    <property type="entry name" value="JetD_C"/>
</dbReference>
<gene>
    <name evidence="3" type="ORF">HCJ94_08680</name>
</gene>
<comment type="caution">
    <text evidence="3">The sequence shown here is derived from an EMBL/GenBank/DDBJ whole genome shotgun (WGS) entry which is preliminary data.</text>
</comment>
<keyword evidence="4" id="KW-1185">Reference proteome</keyword>
<dbReference type="InterPro" id="IPR024537">
    <property type="entry name" value="DUF3322"/>
</dbReference>
<evidence type="ECO:0000313" key="3">
    <source>
        <dbReference type="EMBL" id="NJP32050.1"/>
    </source>
</evidence>
<protein>
    <recommendedName>
        <fullName evidence="5">DUF3322 and DUF2220 domain-containing protein</fullName>
    </recommendedName>
</protein>
<accession>A0ABX0Z2L1</accession>
<feature type="domain" description="DUF3322" evidence="2">
    <location>
        <begin position="11"/>
        <end position="192"/>
    </location>
</feature>
<dbReference type="EMBL" id="JAATEO010000007">
    <property type="protein sequence ID" value="NJP32050.1"/>
    <property type="molecule type" value="Genomic_DNA"/>
</dbReference>
<dbReference type="RefSeq" id="WP_168000448.1">
    <property type="nucleotide sequence ID" value="NZ_JAATEO010000007.1"/>
</dbReference>
<dbReference type="InterPro" id="IPR014544">
    <property type="entry name" value="UCP028408"/>
</dbReference>
<dbReference type="Proteomes" id="UP000783871">
    <property type="component" value="Unassembled WGS sequence"/>
</dbReference>
<organism evidence="3 4">
    <name type="scientific">Micromonospora thermarum</name>
    <dbReference type="NCBI Taxonomy" id="2720024"/>
    <lineage>
        <taxon>Bacteria</taxon>
        <taxon>Bacillati</taxon>
        <taxon>Actinomycetota</taxon>
        <taxon>Actinomycetes</taxon>
        <taxon>Micromonosporales</taxon>
        <taxon>Micromonosporaceae</taxon>
        <taxon>Micromonospora</taxon>
    </lineage>
</organism>
<proteinExistence type="predicted"/>
<sequence>MTVPASRWSTPTDLLTKVRRRWNSGELLSAYARQRWEPIVVPLRAPTAVELAENFGAAQDWLVAWQAVDPALVRLEWKRVGGRLVGRNEVPYRAVIDSPDQVWALLRVRRQVETFVRLLEATLPAAPALVEWMTAEPMKVLDNEQSWARLVDVVRWIDRHPTKELYVRQIDVPGVDTKFIEQHRGVLAQLLDRQLAPERIDTAKPPARFAERYRFRTKPTYVRLRALARPIPAALGPFSEVTVRVDELARTPLDLDRVLVVENETTYLALPPMPDTVAVFGGGYAVRALAPLTWLHDRELSYWGDIDTHGFAILDRLRQVFPHTTSVLMDSATLLGHREHWGREATPVAVELAHLTPAESQLYRDLVANRYASALRLEQERIRFSAVERVLTD</sequence>
<evidence type="ECO:0008006" key="5">
    <source>
        <dbReference type="Google" id="ProtNLM"/>
    </source>
</evidence>
<dbReference type="PIRSF" id="PIRSF028408">
    <property type="entry name" value="UCP028408"/>
    <property type="match status" value="1"/>
</dbReference>
<dbReference type="Pfam" id="PF09983">
    <property type="entry name" value="JetD_C"/>
    <property type="match status" value="1"/>
</dbReference>
<evidence type="ECO:0000313" key="4">
    <source>
        <dbReference type="Proteomes" id="UP000783871"/>
    </source>
</evidence>
<dbReference type="Pfam" id="PF11795">
    <property type="entry name" value="DUF3322"/>
    <property type="match status" value="1"/>
</dbReference>
<name>A0ABX0Z2L1_9ACTN</name>
<feature type="domain" description="Wadjet protein JetD C-terminal" evidence="1">
    <location>
        <begin position="216"/>
        <end position="390"/>
    </location>
</feature>